<dbReference type="GeneID" id="103120100"/>
<dbReference type="PANTHER" id="PTHR11736:SF153">
    <property type="entry name" value="MELANOMA-ASSOCIATED ANTIGEN 10"/>
    <property type="match status" value="1"/>
</dbReference>
<evidence type="ECO:0000313" key="4">
    <source>
        <dbReference type="RefSeq" id="XP_060038585.1"/>
    </source>
</evidence>
<dbReference type="SMART" id="SM01373">
    <property type="entry name" value="MAGE"/>
    <property type="match status" value="1"/>
</dbReference>
<proteinExistence type="predicted"/>
<name>A0ABM3WPU1_ERIEU</name>
<gene>
    <name evidence="4" type="primary">LOC103120100</name>
</gene>
<dbReference type="PROSITE" id="PS50838">
    <property type="entry name" value="MAGE"/>
    <property type="match status" value="1"/>
</dbReference>
<sequence length="229" mass="26049">MAEGPSRHLENENMGNQDEGAQAPFQGSLLGKMADLVDFLLSKYRRKETSTQAEMLREVFNNEQNHFPEIFSQARECLQLVFGIEMQENSQAHNYVLAPTLGLTYDGMTEAEDSKPKTGLLILVLGVILRGGGYASQEAVRAVLGVMGLFDRRGYSVFGEPWQLLTNEWVREQYLVYQQVPGSQPPRYEFLWGPRAHAETSKVRVRELWLRVINRYQYIGLPPAHRDGS</sequence>
<dbReference type="InterPro" id="IPR037445">
    <property type="entry name" value="MAGE"/>
</dbReference>
<feature type="region of interest" description="Disordered" evidence="1">
    <location>
        <begin position="1"/>
        <end position="23"/>
    </location>
</feature>
<protein>
    <submittedName>
        <fullName evidence="4">Melanoma-associated antigen 8-like</fullName>
    </submittedName>
</protein>
<dbReference type="Pfam" id="PF01454">
    <property type="entry name" value="MAGE"/>
    <property type="match status" value="1"/>
</dbReference>
<dbReference type="Gene3D" id="1.10.10.1200">
    <property type="entry name" value="MAGE homology domain, winged helix WH1 motif"/>
    <property type="match status" value="1"/>
</dbReference>
<evidence type="ECO:0000259" key="2">
    <source>
        <dbReference type="PROSITE" id="PS50838"/>
    </source>
</evidence>
<feature type="domain" description="MAGE" evidence="2">
    <location>
        <begin position="29"/>
        <end position="215"/>
    </location>
</feature>
<feature type="compositionally biased region" description="Basic and acidic residues" evidence="1">
    <location>
        <begin position="1"/>
        <end position="11"/>
    </location>
</feature>
<accession>A0ABM3WPU1</accession>
<organism evidence="3 4">
    <name type="scientific">Erinaceus europaeus</name>
    <name type="common">Western European hedgehog</name>
    <dbReference type="NCBI Taxonomy" id="9365"/>
    <lineage>
        <taxon>Eukaryota</taxon>
        <taxon>Metazoa</taxon>
        <taxon>Chordata</taxon>
        <taxon>Craniata</taxon>
        <taxon>Vertebrata</taxon>
        <taxon>Euteleostomi</taxon>
        <taxon>Mammalia</taxon>
        <taxon>Eutheria</taxon>
        <taxon>Laurasiatheria</taxon>
        <taxon>Eulipotyphla</taxon>
        <taxon>Erinaceidae</taxon>
        <taxon>Erinaceinae</taxon>
        <taxon>Erinaceus</taxon>
    </lineage>
</organism>
<reference evidence="4" key="1">
    <citation type="submission" date="2025-08" db="UniProtKB">
        <authorList>
            <consortium name="RefSeq"/>
        </authorList>
    </citation>
    <scope>IDENTIFICATION</scope>
</reference>
<evidence type="ECO:0000313" key="3">
    <source>
        <dbReference type="Proteomes" id="UP001652624"/>
    </source>
</evidence>
<dbReference type="InterPro" id="IPR041898">
    <property type="entry name" value="MAGE_WH1"/>
</dbReference>
<dbReference type="Gene3D" id="1.10.10.1210">
    <property type="entry name" value="MAGE homology domain, winged helix WH2 motif"/>
    <property type="match status" value="1"/>
</dbReference>
<dbReference type="InterPro" id="IPR002190">
    <property type="entry name" value="MHD_dom"/>
</dbReference>
<dbReference type="InterPro" id="IPR041899">
    <property type="entry name" value="MAGE_WH2"/>
</dbReference>
<evidence type="ECO:0000256" key="1">
    <source>
        <dbReference type="SAM" id="MobiDB-lite"/>
    </source>
</evidence>
<keyword evidence="3" id="KW-1185">Reference proteome</keyword>
<dbReference type="PANTHER" id="PTHR11736">
    <property type="entry name" value="MELANOMA-ASSOCIATED ANTIGEN MAGE ANTIGEN"/>
    <property type="match status" value="1"/>
</dbReference>
<dbReference type="Proteomes" id="UP001652624">
    <property type="component" value="Chromosome X"/>
</dbReference>
<dbReference type="RefSeq" id="XP_060038585.1">
    <property type="nucleotide sequence ID" value="XM_060182602.1"/>
</dbReference>